<reference evidence="1 2" key="1">
    <citation type="submission" date="2019-02" db="EMBL/GenBank/DDBJ databases">
        <title>Deep-cultivation of Planctomycetes and their phenomic and genomic characterization uncovers novel biology.</title>
        <authorList>
            <person name="Wiegand S."/>
            <person name="Jogler M."/>
            <person name="Boedeker C."/>
            <person name="Pinto D."/>
            <person name="Vollmers J."/>
            <person name="Rivas-Marin E."/>
            <person name="Kohn T."/>
            <person name="Peeters S.H."/>
            <person name="Heuer A."/>
            <person name="Rast P."/>
            <person name="Oberbeckmann S."/>
            <person name="Bunk B."/>
            <person name="Jeske O."/>
            <person name="Meyerdierks A."/>
            <person name="Storesund J.E."/>
            <person name="Kallscheuer N."/>
            <person name="Luecker S."/>
            <person name="Lage O.M."/>
            <person name="Pohl T."/>
            <person name="Merkel B.J."/>
            <person name="Hornburger P."/>
            <person name="Mueller R.-W."/>
            <person name="Bruemmer F."/>
            <person name="Labrenz M."/>
            <person name="Spormann A.M."/>
            <person name="Op Den Camp H."/>
            <person name="Overmann J."/>
            <person name="Amann R."/>
            <person name="Jetten M.S.M."/>
            <person name="Mascher T."/>
            <person name="Medema M.H."/>
            <person name="Devos D.P."/>
            <person name="Kaster A.-K."/>
            <person name="Ovreas L."/>
            <person name="Rohde M."/>
            <person name="Galperin M.Y."/>
            <person name="Jogler C."/>
        </authorList>
    </citation>
    <scope>NUCLEOTIDE SEQUENCE [LARGE SCALE GENOMIC DNA]</scope>
    <source>
        <strain evidence="1 2">CA13</strain>
    </source>
</reference>
<comment type="caution">
    <text evidence="1">The sequence shown here is derived from an EMBL/GenBank/DDBJ whole genome shotgun (WGS) entry which is preliminary data.</text>
</comment>
<dbReference type="Proteomes" id="UP000315010">
    <property type="component" value="Unassembled WGS sequence"/>
</dbReference>
<accession>A0A5C5Z0S8</accession>
<name>A0A5C5Z0S8_9BACT</name>
<organism evidence="1 2">
    <name type="scientific">Novipirellula herctigrandis</name>
    <dbReference type="NCBI Taxonomy" id="2527986"/>
    <lineage>
        <taxon>Bacteria</taxon>
        <taxon>Pseudomonadati</taxon>
        <taxon>Planctomycetota</taxon>
        <taxon>Planctomycetia</taxon>
        <taxon>Pirellulales</taxon>
        <taxon>Pirellulaceae</taxon>
        <taxon>Novipirellula</taxon>
    </lineage>
</organism>
<proteinExistence type="predicted"/>
<dbReference type="EMBL" id="SJPJ01000001">
    <property type="protein sequence ID" value="TWT80411.1"/>
    <property type="molecule type" value="Genomic_DNA"/>
</dbReference>
<sequence>MQKFIFRRARARARVWIVAHTEIGQGHEVRRDALHAEAR</sequence>
<evidence type="ECO:0000313" key="2">
    <source>
        <dbReference type="Proteomes" id="UP000315010"/>
    </source>
</evidence>
<keyword evidence="2" id="KW-1185">Reference proteome</keyword>
<gene>
    <name evidence="1" type="ORF">CA13_18270</name>
</gene>
<protein>
    <submittedName>
        <fullName evidence="1">Uncharacterized protein</fullName>
    </submittedName>
</protein>
<evidence type="ECO:0000313" key="1">
    <source>
        <dbReference type="EMBL" id="TWT80411.1"/>
    </source>
</evidence>
<dbReference type="AlphaFoldDB" id="A0A5C5Z0S8"/>